<comment type="caution">
    <text evidence="1">The sequence shown here is derived from an EMBL/GenBank/DDBJ whole genome shotgun (WGS) entry which is preliminary data.</text>
</comment>
<proteinExistence type="predicted"/>
<sequence length="72" mass="8190">MTPVFFTKFSFRIRTRTGAVVDHLTIQGRDEGEAQRKLRQMYRDCEVLEARRLAVTGRAGASFEEVVDLLSG</sequence>
<keyword evidence="2" id="KW-1185">Reference proteome</keyword>
<evidence type="ECO:0000313" key="1">
    <source>
        <dbReference type="EMBL" id="RZT90452.1"/>
    </source>
</evidence>
<gene>
    <name evidence="1" type="ORF">EV678_1268</name>
</gene>
<organism evidence="1 2">
    <name type="scientific">Azospira oryzae</name>
    <dbReference type="NCBI Taxonomy" id="146939"/>
    <lineage>
        <taxon>Bacteria</taxon>
        <taxon>Pseudomonadati</taxon>
        <taxon>Pseudomonadota</taxon>
        <taxon>Betaproteobacteria</taxon>
        <taxon>Rhodocyclales</taxon>
        <taxon>Rhodocyclaceae</taxon>
        <taxon>Azospira</taxon>
    </lineage>
</organism>
<reference evidence="1 2" key="1">
    <citation type="submission" date="2019-02" db="EMBL/GenBank/DDBJ databases">
        <title>Genomic Encyclopedia of Type Strains, Phase IV (KMG-IV): sequencing the most valuable type-strain genomes for metagenomic binning, comparative biology and taxonomic classification.</title>
        <authorList>
            <person name="Goeker M."/>
        </authorList>
    </citation>
    <scope>NUCLEOTIDE SEQUENCE [LARGE SCALE GENOMIC DNA]</scope>
    <source>
        <strain evidence="1 2">DSM 21223</strain>
    </source>
</reference>
<dbReference type="EMBL" id="SHKM01000001">
    <property type="protein sequence ID" value="RZT90452.1"/>
    <property type="molecule type" value="Genomic_DNA"/>
</dbReference>
<name>A0ABY0IS85_9RHOO</name>
<dbReference type="Proteomes" id="UP000292136">
    <property type="component" value="Unassembled WGS sequence"/>
</dbReference>
<accession>A0ABY0IS85</accession>
<dbReference type="RefSeq" id="WP_014238264.1">
    <property type="nucleotide sequence ID" value="NZ_SHKM01000001.1"/>
</dbReference>
<evidence type="ECO:0000313" key="2">
    <source>
        <dbReference type="Proteomes" id="UP000292136"/>
    </source>
</evidence>
<protein>
    <submittedName>
        <fullName evidence="1">Uncharacterized protein</fullName>
    </submittedName>
</protein>